<organism evidence="1 2">
    <name type="scientific">Gemmata algarum</name>
    <dbReference type="NCBI Taxonomy" id="2975278"/>
    <lineage>
        <taxon>Bacteria</taxon>
        <taxon>Pseudomonadati</taxon>
        <taxon>Planctomycetota</taxon>
        <taxon>Planctomycetia</taxon>
        <taxon>Gemmatales</taxon>
        <taxon>Gemmataceae</taxon>
        <taxon>Gemmata</taxon>
    </lineage>
</organism>
<evidence type="ECO:0008006" key="3">
    <source>
        <dbReference type="Google" id="ProtNLM"/>
    </source>
</evidence>
<proteinExistence type="predicted"/>
<evidence type="ECO:0000313" key="1">
    <source>
        <dbReference type="EMBL" id="MDY3561931.1"/>
    </source>
</evidence>
<accession>A0ABU5F3F6</accession>
<dbReference type="EMBL" id="JAXBLV010000202">
    <property type="protein sequence ID" value="MDY3561931.1"/>
    <property type="molecule type" value="Genomic_DNA"/>
</dbReference>
<comment type="caution">
    <text evidence="1">The sequence shown here is derived from an EMBL/GenBank/DDBJ whole genome shotgun (WGS) entry which is preliminary data.</text>
</comment>
<sequence>MTDREKGPLAVAAGAILAVTGACSRRPGAAGLMIAGAGLVWYGLGRWRDAAGAGRRAAHLARYGAGVSTGIYDHVAQAAKEERHPAGTLIEDVVEEASDDSFPCSDPPSWTAR</sequence>
<protein>
    <recommendedName>
        <fullName evidence="3">YtxH domain-containing protein</fullName>
    </recommendedName>
</protein>
<dbReference type="RefSeq" id="WP_320688272.1">
    <property type="nucleotide sequence ID" value="NZ_JAXBLV010000202.1"/>
</dbReference>
<reference evidence="2" key="1">
    <citation type="journal article" date="2023" name="Mar. Drugs">
        <title>Gemmata algarum, a Novel Planctomycete Isolated from an Algal Mat, Displays Antimicrobial Activity.</title>
        <authorList>
            <person name="Kumar G."/>
            <person name="Kallscheuer N."/>
            <person name="Kashif M."/>
            <person name="Ahamad S."/>
            <person name="Jagadeeshwari U."/>
            <person name="Pannikurungottu S."/>
            <person name="Haufschild T."/>
            <person name="Kabuu M."/>
            <person name="Sasikala C."/>
            <person name="Jogler C."/>
            <person name="Ramana C."/>
        </authorList>
    </citation>
    <scope>NUCLEOTIDE SEQUENCE [LARGE SCALE GENOMIC DNA]</scope>
    <source>
        <strain evidence="2">JC673</strain>
    </source>
</reference>
<dbReference type="PROSITE" id="PS51257">
    <property type="entry name" value="PROKAR_LIPOPROTEIN"/>
    <property type="match status" value="1"/>
</dbReference>
<evidence type="ECO:0000313" key="2">
    <source>
        <dbReference type="Proteomes" id="UP001272242"/>
    </source>
</evidence>
<name>A0ABU5F3F6_9BACT</name>
<dbReference type="Proteomes" id="UP001272242">
    <property type="component" value="Unassembled WGS sequence"/>
</dbReference>
<gene>
    <name evidence="1" type="ORF">R5W23_003361</name>
</gene>
<keyword evidence="2" id="KW-1185">Reference proteome</keyword>